<keyword evidence="2" id="KW-0633">Potassium transport</keyword>
<feature type="domain" description="RCK N-terminal" evidence="6">
    <location>
        <begin position="1"/>
        <end position="118"/>
    </location>
</feature>
<dbReference type="PANTHER" id="PTHR43833">
    <property type="entry name" value="POTASSIUM CHANNEL PROTEIN 2-RELATED-RELATED"/>
    <property type="match status" value="1"/>
</dbReference>
<organism evidence="8">
    <name type="scientific">hydrothermal vent metagenome</name>
    <dbReference type="NCBI Taxonomy" id="652676"/>
    <lineage>
        <taxon>unclassified sequences</taxon>
        <taxon>metagenomes</taxon>
        <taxon>ecological metagenomes</taxon>
    </lineage>
</organism>
<keyword evidence="4" id="KW-0520">NAD</keyword>
<dbReference type="PROSITE" id="PS51201">
    <property type="entry name" value="RCK_N"/>
    <property type="match status" value="1"/>
</dbReference>
<reference evidence="8" key="1">
    <citation type="submission" date="2016-10" db="EMBL/GenBank/DDBJ databases">
        <authorList>
            <person name="de Groot N.N."/>
        </authorList>
    </citation>
    <scope>NUCLEOTIDE SEQUENCE</scope>
</reference>
<keyword evidence="5" id="KW-0406">Ion transport</keyword>
<dbReference type="PROSITE" id="PS51202">
    <property type="entry name" value="RCK_C"/>
    <property type="match status" value="1"/>
</dbReference>
<sequence>MNIIIIGAGGVGFNLAKNLSVGHSVTIIDKNSEALQKIEESLDILTLKGDAEEVETYNKLIEKEYNLFISVTDSDNVNIISTLIADMILDIDRVFIRLKNHFYPDELIKKKLNIEKIIFPIKLTSTSIISMLENHRFNNIKDFEYTPYKLISIQASNDIQPIKLVSEKFSIVGVEREKRFFIPTQEDVILPNDLVYIFGLEDNIITVCDKLHTDNTISGKNCVISGGDRLGIEIAKELIARGKNVKIMEKNLSLCNIANEALGGKVSVVHTQYETASLLQEEGIGRADIFISATHNDEYNIIKSLEAKERGVSKVISVLDNMEYYNLLHSLNIFVARGIKMSAYNTIMEHINSNRVVVQKGFCGGKATVLMRKFFAKSKFLNRELKPIKSTNSLLFYLQDNRLHPFVKSIKVKENDLIVLFTTSDNFNEIEWIYGL</sequence>
<dbReference type="InterPro" id="IPR006036">
    <property type="entry name" value="K_uptake_TrkA"/>
</dbReference>
<dbReference type="Gene3D" id="3.30.70.1450">
    <property type="entry name" value="Regulator of K+ conductance, C-terminal domain"/>
    <property type="match status" value="1"/>
</dbReference>
<dbReference type="SUPFAM" id="SSF51735">
    <property type="entry name" value="NAD(P)-binding Rossmann-fold domains"/>
    <property type="match status" value="2"/>
</dbReference>
<dbReference type="Pfam" id="PF02080">
    <property type="entry name" value="TrkA_C"/>
    <property type="match status" value="1"/>
</dbReference>
<dbReference type="PRINTS" id="PR00335">
    <property type="entry name" value="KUPTAKETRKA"/>
</dbReference>
<keyword evidence="1" id="KW-0813">Transport</keyword>
<name>A0A1W1CDI0_9ZZZZ</name>
<gene>
    <name evidence="8" type="ORF">MNB_SV-12-2065</name>
</gene>
<feature type="domain" description="RCK C-terminal" evidence="7">
    <location>
        <begin position="132"/>
        <end position="213"/>
    </location>
</feature>
<dbReference type="InterPro" id="IPR050721">
    <property type="entry name" value="Trk_Ktr_HKT_K-transport"/>
</dbReference>
<dbReference type="InterPro" id="IPR036721">
    <property type="entry name" value="RCK_C_sf"/>
</dbReference>
<evidence type="ECO:0000256" key="3">
    <source>
        <dbReference type="ARBA" id="ARBA00022958"/>
    </source>
</evidence>
<protein>
    <submittedName>
        <fullName evidence="8">Trk system potassium uptake protein TrkA</fullName>
    </submittedName>
</protein>
<dbReference type="InterPro" id="IPR003148">
    <property type="entry name" value="RCK_N"/>
</dbReference>
<evidence type="ECO:0000259" key="6">
    <source>
        <dbReference type="PROSITE" id="PS51201"/>
    </source>
</evidence>
<evidence type="ECO:0000256" key="5">
    <source>
        <dbReference type="ARBA" id="ARBA00023065"/>
    </source>
</evidence>
<dbReference type="SUPFAM" id="SSF116726">
    <property type="entry name" value="TrkA C-terminal domain-like"/>
    <property type="match status" value="1"/>
</dbReference>
<evidence type="ECO:0000259" key="7">
    <source>
        <dbReference type="PROSITE" id="PS51202"/>
    </source>
</evidence>
<keyword evidence="3" id="KW-0630">Potassium</keyword>
<evidence type="ECO:0000256" key="1">
    <source>
        <dbReference type="ARBA" id="ARBA00022448"/>
    </source>
</evidence>
<dbReference type="Pfam" id="PF02254">
    <property type="entry name" value="TrkA_N"/>
    <property type="match status" value="2"/>
</dbReference>
<dbReference type="GO" id="GO:0005886">
    <property type="term" value="C:plasma membrane"/>
    <property type="evidence" value="ECO:0007669"/>
    <property type="project" value="InterPro"/>
</dbReference>
<dbReference type="Gene3D" id="3.40.50.720">
    <property type="entry name" value="NAD(P)-binding Rossmann-like Domain"/>
    <property type="match status" value="2"/>
</dbReference>
<dbReference type="GO" id="GO:0015079">
    <property type="term" value="F:potassium ion transmembrane transporter activity"/>
    <property type="evidence" value="ECO:0007669"/>
    <property type="project" value="InterPro"/>
</dbReference>
<evidence type="ECO:0000256" key="4">
    <source>
        <dbReference type="ARBA" id="ARBA00023027"/>
    </source>
</evidence>
<dbReference type="InterPro" id="IPR006037">
    <property type="entry name" value="RCK_C"/>
</dbReference>
<proteinExistence type="predicted"/>
<dbReference type="AlphaFoldDB" id="A0A1W1CDI0"/>
<dbReference type="EMBL" id="FPHE01000128">
    <property type="protein sequence ID" value="SFV63920.1"/>
    <property type="molecule type" value="Genomic_DNA"/>
</dbReference>
<evidence type="ECO:0000256" key="2">
    <source>
        <dbReference type="ARBA" id="ARBA00022538"/>
    </source>
</evidence>
<accession>A0A1W1CDI0</accession>
<dbReference type="InterPro" id="IPR036291">
    <property type="entry name" value="NAD(P)-bd_dom_sf"/>
</dbReference>
<dbReference type="PANTHER" id="PTHR43833:SF5">
    <property type="entry name" value="TRK SYSTEM POTASSIUM UPTAKE PROTEIN TRKA"/>
    <property type="match status" value="1"/>
</dbReference>
<evidence type="ECO:0000313" key="8">
    <source>
        <dbReference type="EMBL" id="SFV63920.1"/>
    </source>
</evidence>